<dbReference type="InterPro" id="IPR003850">
    <property type="entry name" value="PurS"/>
</dbReference>
<dbReference type="PANTHER" id="PTHR34696">
    <property type="entry name" value="PHOSPHORIBOSYLFORMYLGLYCINAMIDINE SYNTHASE SUBUNIT PURS"/>
    <property type="match status" value="1"/>
</dbReference>
<keyword evidence="1" id="KW-0963">Cytoplasm</keyword>
<dbReference type="EMBL" id="UINC01005698">
    <property type="protein sequence ID" value="SVA22991.1"/>
    <property type="molecule type" value="Genomic_DNA"/>
</dbReference>
<name>A0A381U5G1_9ZZZZ</name>
<dbReference type="Pfam" id="PF02700">
    <property type="entry name" value="PurS"/>
    <property type="match status" value="1"/>
</dbReference>
<accession>A0A381U5G1</accession>
<dbReference type="GO" id="GO:0005524">
    <property type="term" value="F:ATP binding"/>
    <property type="evidence" value="ECO:0007669"/>
    <property type="project" value="UniProtKB-KW"/>
</dbReference>
<evidence type="ECO:0000256" key="3">
    <source>
        <dbReference type="ARBA" id="ARBA00022741"/>
    </source>
</evidence>
<evidence type="ECO:0000313" key="6">
    <source>
        <dbReference type="EMBL" id="SVA22991.1"/>
    </source>
</evidence>
<dbReference type="NCBIfam" id="TIGR00302">
    <property type="entry name" value="phosphoribosylformylglycinamidine synthase subunit PurS"/>
    <property type="match status" value="1"/>
</dbReference>
<evidence type="ECO:0000256" key="5">
    <source>
        <dbReference type="ARBA" id="ARBA00022840"/>
    </source>
</evidence>
<dbReference type="NCBIfam" id="NF004630">
    <property type="entry name" value="PRK05974.1"/>
    <property type="match status" value="1"/>
</dbReference>
<keyword evidence="4" id="KW-0658">Purine biosynthesis</keyword>
<evidence type="ECO:0008006" key="7">
    <source>
        <dbReference type="Google" id="ProtNLM"/>
    </source>
</evidence>
<keyword evidence="5" id="KW-0067">ATP-binding</keyword>
<evidence type="ECO:0000256" key="2">
    <source>
        <dbReference type="ARBA" id="ARBA00022598"/>
    </source>
</evidence>
<evidence type="ECO:0000256" key="4">
    <source>
        <dbReference type="ARBA" id="ARBA00022755"/>
    </source>
</evidence>
<dbReference type="PANTHER" id="PTHR34696:SF1">
    <property type="entry name" value="PHOSPHORIBOSYLFORMYLGLYCINAMIDINE SYNTHASE SUBUNIT PURS"/>
    <property type="match status" value="1"/>
</dbReference>
<protein>
    <recommendedName>
        <fullName evidence="7">Phosphoribosylformylglycinamidine synthase, purS protein</fullName>
    </recommendedName>
</protein>
<dbReference type="InterPro" id="IPR036604">
    <property type="entry name" value="PurS-like_sf"/>
</dbReference>
<dbReference type="SUPFAM" id="SSF82697">
    <property type="entry name" value="PurS-like"/>
    <property type="match status" value="1"/>
</dbReference>
<keyword evidence="2" id="KW-0436">Ligase</keyword>
<dbReference type="AlphaFoldDB" id="A0A381U5G1"/>
<dbReference type="Gene3D" id="3.30.1280.10">
    <property type="entry name" value="Phosphoribosylformylglycinamidine synthase subunit PurS"/>
    <property type="match status" value="1"/>
</dbReference>
<keyword evidence="3" id="KW-0547">Nucleotide-binding</keyword>
<organism evidence="6">
    <name type="scientific">marine metagenome</name>
    <dbReference type="NCBI Taxonomy" id="408172"/>
    <lineage>
        <taxon>unclassified sequences</taxon>
        <taxon>metagenomes</taxon>
        <taxon>ecological metagenomes</taxon>
    </lineage>
</organism>
<proteinExistence type="predicted"/>
<evidence type="ECO:0000256" key="1">
    <source>
        <dbReference type="ARBA" id="ARBA00022490"/>
    </source>
</evidence>
<dbReference type="GO" id="GO:0016874">
    <property type="term" value="F:ligase activity"/>
    <property type="evidence" value="ECO:0007669"/>
    <property type="project" value="UniProtKB-KW"/>
</dbReference>
<dbReference type="GO" id="GO:0006164">
    <property type="term" value="P:purine nucleotide biosynthetic process"/>
    <property type="evidence" value="ECO:0007669"/>
    <property type="project" value="UniProtKB-KW"/>
</dbReference>
<reference evidence="6" key="1">
    <citation type="submission" date="2018-05" db="EMBL/GenBank/DDBJ databases">
        <authorList>
            <person name="Lanie J.A."/>
            <person name="Ng W.-L."/>
            <person name="Kazmierczak K.M."/>
            <person name="Andrzejewski T.M."/>
            <person name="Davidsen T.M."/>
            <person name="Wayne K.J."/>
            <person name="Tettelin H."/>
            <person name="Glass J.I."/>
            <person name="Rusch D."/>
            <person name="Podicherti R."/>
            <person name="Tsui H.-C.T."/>
            <person name="Winkler M.E."/>
        </authorList>
    </citation>
    <scope>NUCLEOTIDE SEQUENCE</scope>
</reference>
<gene>
    <name evidence="6" type="ORF">METZ01_LOCUS75845</name>
</gene>
<sequence length="75" mass="8322">MLDPQGKAIHNALHSLGWDNIEDVRVGKVIYLELDADSREIAIDKVQAMCRKLLSNPVTEDFEVSLAGELEADQS</sequence>